<feature type="compositionally biased region" description="Low complexity" evidence="1">
    <location>
        <begin position="110"/>
        <end position="130"/>
    </location>
</feature>
<evidence type="ECO:0000313" key="2">
    <source>
        <dbReference type="EMBL" id="QCI66717.1"/>
    </source>
</evidence>
<keyword evidence="3" id="KW-1185">Reference proteome</keyword>
<gene>
    <name evidence="2" type="ORF">E8M01_22240</name>
</gene>
<evidence type="ECO:0000256" key="1">
    <source>
        <dbReference type="SAM" id="MobiDB-lite"/>
    </source>
</evidence>
<protein>
    <recommendedName>
        <fullName evidence="4">Type VI secretion system-associated protein TagO</fullName>
    </recommendedName>
</protein>
<reference evidence="2 3" key="1">
    <citation type="submission" date="2019-04" db="EMBL/GenBank/DDBJ databases">
        <title>Phreatobacter aquaticus sp. nov.</title>
        <authorList>
            <person name="Choi A."/>
        </authorList>
    </citation>
    <scope>NUCLEOTIDE SEQUENCE [LARGE SCALE GENOMIC DNA]</scope>
    <source>
        <strain evidence="2 3">KCTC 52518</strain>
    </source>
</reference>
<dbReference type="AlphaFoldDB" id="A0A4D7BFT6"/>
<evidence type="ECO:0008006" key="4">
    <source>
        <dbReference type="Google" id="ProtNLM"/>
    </source>
</evidence>
<sequence>MDVSCVFVSILVKARQMSRIRARVRHAQPLIEPEHCCTILRLTCRRCASKVWPMNILRHITIQCAALALLAGPALPQGDALANVKRCASILQDVERLRCFDAAARSLEATGTSPGTGSGTSNSGASSSGTWDVQAGRPQPDGTIPVMAIQRPTGQSGDESIVLRVGCADGRTVLSVSRDPVIARSASTLVTLHVNDRLVLSDLWVSSTNYQSAAMPGDVADFLRSLPDAGRLSVRLEGSRGFRFEGTFELQGIDLVRRRVAQACRW</sequence>
<organism evidence="2 3">
    <name type="scientific">Phreatobacter stygius</name>
    <dbReference type="NCBI Taxonomy" id="1940610"/>
    <lineage>
        <taxon>Bacteria</taxon>
        <taxon>Pseudomonadati</taxon>
        <taxon>Pseudomonadota</taxon>
        <taxon>Alphaproteobacteria</taxon>
        <taxon>Hyphomicrobiales</taxon>
        <taxon>Phreatobacteraceae</taxon>
        <taxon>Phreatobacter</taxon>
    </lineage>
</organism>
<dbReference type="EMBL" id="CP039690">
    <property type="protein sequence ID" value="QCI66717.1"/>
    <property type="molecule type" value="Genomic_DNA"/>
</dbReference>
<accession>A0A4D7BFT6</accession>
<dbReference type="RefSeq" id="WP_136962157.1">
    <property type="nucleotide sequence ID" value="NZ_CP039690.1"/>
</dbReference>
<dbReference type="OrthoDB" id="8158974at2"/>
<evidence type="ECO:0000313" key="3">
    <source>
        <dbReference type="Proteomes" id="UP000298781"/>
    </source>
</evidence>
<feature type="region of interest" description="Disordered" evidence="1">
    <location>
        <begin position="110"/>
        <end position="142"/>
    </location>
</feature>
<proteinExistence type="predicted"/>
<dbReference type="KEGG" id="pstg:E8M01_22240"/>
<dbReference type="Proteomes" id="UP000298781">
    <property type="component" value="Chromosome"/>
</dbReference>
<name>A0A4D7BFT6_9HYPH</name>